<keyword evidence="2" id="KW-1185">Reference proteome</keyword>
<proteinExistence type="predicted"/>
<evidence type="ECO:0000313" key="1">
    <source>
        <dbReference type="EMBL" id="OPH62170.1"/>
    </source>
</evidence>
<comment type="caution">
    <text evidence="1">The sequence shown here is derived from an EMBL/GenBank/DDBJ whole genome shotgun (WGS) entry which is preliminary data.</text>
</comment>
<name>A0A1V4HTC7_9BACL</name>
<gene>
    <name evidence="1" type="ORF">BC351_02770</name>
</gene>
<sequence>MAAMFEIDQLKLDALEKFSMAHPKCELVLSEIAHRMYSTKAPKIPPLSAEIDSEEVTLAIQVKILVQTHEGLSFKDSQHFAFFLAKALISSRFESLWEQRDRFWVELVQLQLEYLEFDIMRHTEVMLVIVLSRQYGIELLESIVPILKTVTQREQWILLQLVTFALPYLYLEMKIIANFLEDLHGAEISIFNNNNLAKALELLSKIRPKVGEELLETWTTTPSLKSFWLIISVAIGLAKKIGTRNVHSKAIDLIESPNESLINAGITICGLLYYDDTTDVDLLNKTLEKFDLLLQNEYRIPLRQVLAQAYGCLVTISEQAKLAVLTMSAEPVPEIQSQIASI</sequence>
<dbReference type="EMBL" id="MBTG01000001">
    <property type="protein sequence ID" value="OPH62170.1"/>
    <property type="molecule type" value="Genomic_DNA"/>
</dbReference>
<organism evidence="1 2">
    <name type="scientific">Paenibacillus ferrarius</name>
    <dbReference type="NCBI Taxonomy" id="1469647"/>
    <lineage>
        <taxon>Bacteria</taxon>
        <taxon>Bacillati</taxon>
        <taxon>Bacillota</taxon>
        <taxon>Bacilli</taxon>
        <taxon>Bacillales</taxon>
        <taxon>Paenibacillaceae</taxon>
        <taxon>Paenibacillus</taxon>
    </lineage>
</organism>
<dbReference type="Proteomes" id="UP000190626">
    <property type="component" value="Unassembled WGS sequence"/>
</dbReference>
<protein>
    <submittedName>
        <fullName evidence="1">Uncharacterized protein</fullName>
    </submittedName>
</protein>
<accession>A0A1V4HTC7</accession>
<reference evidence="2" key="1">
    <citation type="submission" date="2016-07" db="EMBL/GenBank/DDBJ databases">
        <authorList>
            <person name="Florea S."/>
            <person name="Webb J.S."/>
            <person name="Jaromczyk J."/>
            <person name="Schardl C.L."/>
        </authorList>
    </citation>
    <scope>NUCLEOTIDE SEQUENCE [LARGE SCALE GENOMIC DNA]</scope>
    <source>
        <strain evidence="2">CY1</strain>
    </source>
</reference>
<evidence type="ECO:0000313" key="2">
    <source>
        <dbReference type="Proteomes" id="UP000190626"/>
    </source>
</evidence>
<dbReference type="AlphaFoldDB" id="A0A1V4HTC7"/>